<dbReference type="Proteomes" id="UP000541558">
    <property type="component" value="Unassembled WGS sequence"/>
</dbReference>
<evidence type="ECO:0000313" key="5">
    <source>
        <dbReference type="EMBL" id="KAF5338208.1"/>
    </source>
</evidence>
<keyword evidence="3" id="KW-0158">Chromosome</keyword>
<dbReference type="GO" id="GO:0000786">
    <property type="term" value="C:nucleosome"/>
    <property type="evidence" value="ECO:0007669"/>
    <property type="project" value="UniProtKB-KW"/>
</dbReference>
<organism evidence="5 6">
    <name type="scientific">Ephemerocybe angulata</name>
    <dbReference type="NCBI Taxonomy" id="980116"/>
    <lineage>
        <taxon>Eukaryota</taxon>
        <taxon>Fungi</taxon>
        <taxon>Dikarya</taxon>
        <taxon>Basidiomycota</taxon>
        <taxon>Agaricomycotina</taxon>
        <taxon>Agaricomycetes</taxon>
        <taxon>Agaricomycetidae</taxon>
        <taxon>Agaricales</taxon>
        <taxon>Agaricineae</taxon>
        <taxon>Psathyrellaceae</taxon>
        <taxon>Ephemerocybe</taxon>
    </lineage>
</organism>
<dbReference type="PRINTS" id="PR00622">
    <property type="entry name" value="HISTONEH3"/>
</dbReference>
<name>A0A8H5CB17_9AGAR</name>
<evidence type="ECO:0008006" key="7">
    <source>
        <dbReference type="Google" id="ProtNLM"/>
    </source>
</evidence>
<dbReference type="InterPro" id="IPR000164">
    <property type="entry name" value="Histone_H3/CENP-A"/>
</dbReference>
<dbReference type="PANTHER" id="PTHR11426">
    <property type="entry name" value="HISTONE H3"/>
    <property type="match status" value="1"/>
</dbReference>
<comment type="subcellular location">
    <subcellularLocation>
        <location evidence="1">Chromosome</location>
    </subcellularLocation>
</comment>
<dbReference type="SUPFAM" id="SSF47113">
    <property type="entry name" value="Histone-fold"/>
    <property type="match status" value="1"/>
</dbReference>
<dbReference type="InterPro" id="IPR009072">
    <property type="entry name" value="Histone-fold"/>
</dbReference>
<reference evidence="5 6" key="1">
    <citation type="journal article" date="2020" name="ISME J.">
        <title>Uncovering the hidden diversity of litter-decomposition mechanisms in mushroom-forming fungi.</title>
        <authorList>
            <person name="Floudas D."/>
            <person name="Bentzer J."/>
            <person name="Ahren D."/>
            <person name="Johansson T."/>
            <person name="Persson P."/>
            <person name="Tunlid A."/>
        </authorList>
    </citation>
    <scope>NUCLEOTIDE SEQUENCE [LARGE SCALE GENOMIC DNA]</scope>
    <source>
        <strain evidence="5 6">CBS 175.51</strain>
    </source>
</reference>
<evidence type="ECO:0000256" key="1">
    <source>
        <dbReference type="ARBA" id="ARBA00004286"/>
    </source>
</evidence>
<dbReference type="Gene3D" id="1.10.20.10">
    <property type="entry name" value="Histone, subunit A"/>
    <property type="match status" value="1"/>
</dbReference>
<evidence type="ECO:0000313" key="6">
    <source>
        <dbReference type="Proteomes" id="UP000541558"/>
    </source>
</evidence>
<keyword evidence="6" id="KW-1185">Reference proteome</keyword>
<dbReference type="GO" id="GO:0030527">
    <property type="term" value="F:structural constituent of chromatin"/>
    <property type="evidence" value="ECO:0007669"/>
    <property type="project" value="InterPro"/>
</dbReference>
<sequence length="87" mass="9941">MALKNPLRGGKCAVSLNSPAHLQHLSIKKPRFQPGQTVLHKIQSFQVSTELLIQKMPFQRLVRKIVMEYRAIFQKASEAYLTAYSKT</sequence>
<dbReference type="GO" id="GO:0046982">
    <property type="term" value="F:protein heterodimerization activity"/>
    <property type="evidence" value="ECO:0007669"/>
    <property type="project" value="InterPro"/>
</dbReference>
<dbReference type="EMBL" id="JAACJK010000016">
    <property type="protein sequence ID" value="KAF5338208.1"/>
    <property type="molecule type" value="Genomic_DNA"/>
</dbReference>
<evidence type="ECO:0000256" key="4">
    <source>
        <dbReference type="ARBA" id="ARBA00023269"/>
    </source>
</evidence>
<keyword evidence="4" id="KW-0238">DNA-binding</keyword>
<comment type="similarity">
    <text evidence="2">Belongs to the histone H3 family.</text>
</comment>
<proteinExistence type="inferred from homology"/>
<accession>A0A8H5CB17</accession>
<evidence type="ECO:0000256" key="2">
    <source>
        <dbReference type="ARBA" id="ARBA00010343"/>
    </source>
</evidence>
<dbReference type="GO" id="GO:0003677">
    <property type="term" value="F:DNA binding"/>
    <property type="evidence" value="ECO:0007669"/>
    <property type="project" value="InterPro"/>
</dbReference>
<evidence type="ECO:0000256" key="3">
    <source>
        <dbReference type="ARBA" id="ARBA00022454"/>
    </source>
</evidence>
<protein>
    <recommendedName>
        <fullName evidence="7">Histone H2A/H2B/H3 domain-containing protein</fullName>
    </recommendedName>
</protein>
<keyword evidence="4" id="KW-0544">Nucleosome core</keyword>
<gene>
    <name evidence="5" type="ORF">D9611_014609</name>
</gene>
<comment type="caution">
    <text evidence="5">The sequence shown here is derived from an EMBL/GenBank/DDBJ whole genome shotgun (WGS) entry which is preliminary data.</text>
</comment>
<dbReference type="AlphaFoldDB" id="A0A8H5CB17"/>